<proteinExistence type="predicted"/>
<protein>
    <submittedName>
        <fullName evidence="1">Uncharacterized protein</fullName>
    </submittedName>
</protein>
<dbReference type="EMBL" id="JASHIF010000002">
    <property type="protein sequence ID" value="MDI9858172.1"/>
    <property type="molecule type" value="Genomic_DNA"/>
</dbReference>
<comment type="caution">
    <text evidence="1">The sequence shown here is derived from an EMBL/GenBank/DDBJ whole genome shotgun (WGS) entry which is preliminary data.</text>
</comment>
<dbReference type="RefSeq" id="WP_283343424.1">
    <property type="nucleotide sequence ID" value="NZ_JASHIF010000002.1"/>
</dbReference>
<name>A0ABT6Y3L9_9BACT</name>
<dbReference type="Proteomes" id="UP001236507">
    <property type="component" value="Unassembled WGS sequence"/>
</dbReference>
<evidence type="ECO:0000313" key="2">
    <source>
        <dbReference type="Proteomes" id="UP001236507"/>
    </source>
</evidence>
<accession>A0ABT6Y3L9</accession>
<organism evidence="1 2">
    <name type="scientific">Flectobacillus roseus</name>
    <dbReference type="NCBI Taxonomy" id="502259"/>
    <lineage>
        <taxon>Bacteria</taxon>
        <taxon>Pseudomonadati</taxon>
        <taxon>Bacteroidota</taxon>
        <taxon>Cytophagia</taxon>
        <taxon>Cytophagales</taxon>
        <taxon>Flectobacillaceae</taxon>
        <taxon>Flectobacillus</taxon>
    </lineage>
</organism>
<keyword evidence="2" id="KW-1185">Reference proteome</keyword>
<gene>
    <name evidence="1" type="ORF">QM524_03010</name>
</gene>
<evidence type="ECO:0000313" key="1">
    <source>
        <dbReference type="EMBL" id="MDI9858172.1"/>
    </source>
</evidence>
<sequence length="176" mass="20440">MTQDTINFPKINGEIKLLIEGKKPTQLSFRDTLINTDDENIREYKYEGQFKQIDHYVVSGTFWEHYEIYLINKKTGENTLLWNVPALSPSNQFIANLSLPFGLEGTPIGIQIWRINKTNNTSNFSISKHIEINPIDWAPTDFVWQSDKIILLKVAKVDTFLNSNGIPHKNDYYYLN</sequence>
<reference evidence="1 2" key="1">
    <citation type="submission" date="2023-05" db="EMBL/GenBank/DDBJ databases">
        <title>Novel species of genus Flectobacillus isolated from stream in China.</title>
        <authorList>
            <person name="Lu H."/>
        </authorList>
    </citation>
    <scope>NUCLEOTIDE SEQUENCE [LARGE SCALE GENOMIC DNA]</scope>
    <source>
        <strain evidence="1 2">KCTC 42575</strain>
    </source>
</reference>